<reference evidence="3" key="1">
    <citation type="journal article" date="2017" name="bioRxiv">
        <title>Comparative analysis of the genomes of Stylophora pistillata and Acropora digitifera provides evidence for extensive differences between species of corals.</title>
        <authorList>
            <person name="Voolstra C.R."/>
            <person name="Li Y."/>
            <person name="Liew Y.J."/>
            <person name="Baumgarten S."/>
            <person name="Zoccola D."/>
            <person name="Flot J.-F."/>
            <person name="Tambutte S."/>
            <person name="Allemand D."/>
            <person name="Aranda M."/>
        </authorList>
    </citation>
    <scope>NUCLEOTIDE SEQUENCE [LARGE SCALE GENOMIC DNA]</scope>
</reference>
<gene>
    <name evidence="2" type="ORF">AWC38_SpisGene13092</name>
</gene>
<dbReference type="InterPro" id="IPR012337">
    <property type="entry name" value="RNaseH-like_sf"/>
</dbReference>
<organism evidence="2 3">
    <name type="scientific">Stylophora pistillata</name>
    <name type="common">Smooth cauliflower coral</name>
    <dbReference type="NCBI Taxonomy" id="50429"/>
    <lineage>
        <taxon>Eukaryota</taxon>
        <taxon>Metazoa</taxon>
        <taxon>Cnidaria</taxon>
        <taxon>Anthozoa</taxon>
        <taxon>Hexacorallia</taxon>
        <taxon>Scleractinia</taxon>
        <taxon>Astrocoeniina</taxon>
        <taxon>Pocilloporidae</taxon>
        <taxon>Stylophora</taxon>
    </lineage>
</organism>
<dbReference type="InterPro" id="IPR036397">
    <property type="entry name" value="RNaseH_sf"/>
</dbReference>
<dbReference type="PROSITE" id="PS50994">
    <property type="entry name" value="INTEGRASE"/>
    <property type="match status" value="1"/>
</dbReference>
<comment type="caution">
    <text evidence="2">The sequence shown here is derived from an EMBL/GenBank/DDBJ whole genome shotgun (WGS) entry which is preliminary data.</text>
</comment>
<dbReference type="AlphaFoldDB" id="A0A2B4RXQ5"/>
<evidence type="ECO:0000259" key="1">
    <source>
        <dbReference type="PROSITE" id="PS50994"/>
    </source>
</evidence>
<protein>
    <recommendedName>
        <fullName evidence="1">Integrase catalytic domain-containing protein</fullName>
    </recommendedName>
</protein>
<sequence>MIDDLSPTGNCNMWKYVDDTTISEVVQRSQNSDLQRIVDDLSRQVDPGREFMGETTKEMAKDDVRIRRGHVNVHRDQGIVERFNRTLGERLFSFQYGQEMNFKDKTRSTEWVKRLPEVVSALNREETRLTGKKPIEAIKEKVVDAKSSTSYSRPVGLKEERPDYSKNVRYLYSPGELEGGQKRATDPIWSLKVFNIEKALVNEKEPVLYYLKDGPKRGFVREELQIVPPKNELPPEGIR</sequence>
<proteinExistence type="predicted"/>
<dbReference type="SUPFAM" id="SSF53098">
    <property type="entry name" value="Ribonuclease H-like"/>
    <property type="match status" value="1"/>
</dbReference>
<dbReference type="Proteomes" id="UP000225706">
    <property type="component" value="Unassembled WGS sequence"/>
</dbReference>
<accession>A0A2B4RXQ5</accession>
<dbReference type="InterPro" id="IPR001584">
    <property type="entry name" value="Integrase_cat-core"/>
</dbReference>
<dbReference type="EMBL" id="LSMT01000241">
    <property type="protein sequence ID" value="PFX22391.1"/>
    <property type="molecule type" value="Genomic_DNA"/>
</dbReference>
<evidence type="ECO:0000313" key="2">
    <source>
        <dbReference type="EMBL" id="PFX22391.1"/>
    </source>
</evidence>
<dbReference type="GO" id="GO:0003676">
    <property type="term" value="F:nucleic acid binding"/>
    <property type="evidence" value="ECO:0007669"/>
    <property type="project" value="InterPro"/>
</dbReference>
<name>A0A2B4RXQ5_STYPI</name>
<feature type="domain" description="Integrase catalytic" evidence="1">
    <location>
        <begin position="45"/>
        <end position="142"/>
    </location>
</feature>
<evidence type="ECO:0000313" key="3">
    <source>
        <dbReference type="Proteomes" id="UP000225706"/>
    </source>
</evidence>
<dbReference type="Gene3D" id="3.30.420.10">
    <property type="entry name" value="Ribonuclease H-like superfamily/Ribonuclease H"/>
    <property type="match status" value="1"/>
</dbReference>
<keyword evidence="3" id="KW-1185">Reference proteome</keyword>
<dbReference type="GO" id="GO:0015074">
    <property type="term" value="P:DNA integration"/>
    <property type="evidence" value="ECO:0007669"/>
    <property type="project" value="InterPro"/>
</dbReference>